<feature type="repeat" description="PPR" evidence="2">
    <location>
        <begin position="280"/>
        <end position="310"/>
    </location>
</feature>
<proteinExistence type="predicted"/>
<dbReference type="Gene3D" id="1.25.40.10">
    <property type="entry name" value="Tetratricopeptide repeat domain"/>
    <property type="match status" value="4"/>
</dbReference>
<accession>A0A0K9PKT1</accession>
<evidence type="ECO:0000256" key="1">
    <source>
        <dbReference type="ARBA" id="ARBA00022737"/>
    </source>
</evidence>
<gene>
    <name evidence="3" type="ORF">ZOSMA_22G01490</name>
</gene>
<dbReference type="NCBIfam" id="TIGR00756">
    <property type="entry name" value="PPR"/>
    <property type="match status" value="5"/>
</dbReference>
<dbReference type="STRING" id="29655.A0A0K9PKT1"/>
<dbReference type="InterPro" id="IPR046848">
    <property type="entry name" value="E_motif"/>
</dbReference>
<reference evidence="4" key="1">
    <citation type="journal article" date="2016" name="Nature">
        <title>The genome of the seagrass Zostera marina reveals angiosperm adaptation to the sea.</title>
        <authorList>
            <person name="Olsen J.L."/>
            <person name="Rouze P."/>
            <person name="Verhelst B."/>
            <person name="Lin Y.-C."/>
            <person name="Bayer T."/>
            <person name="Collen J."/>
            <person name="Dattolo E."/>
            <person name="De Paoli E."/>
            <person name="Dittami S."/>
            <person name="Maumus F."/>
            <person name="Michel G."/>
            <person name="Kersting A."/>
            <person name="Lauritano C."/>
            <person name="Lohaus R."/>
            <person name="Toepel M."/>
            <person name="Tonon T."/>
            <person name="Vanneste K."/>
            <person name="Amirebrahimi M."/>
            <person name="Brakel J."/>
            <person name="Bostroem C."/>
            <person name="Chovatia M."/>
            <person name="Grimwood J."/>
            <person name="Jenkins J.W."/>
            <person name="Jueterbock A."/>
            <person name="Mraz A."/>
            <person name="Stam W.T."/>
            <person name="Tice H."/>
            <person name="Bornberg-Bauer E."/>
            <person name="Green P.J."/>
            <person name="Pearson G.A."/>
            <person name="Procaccini G."/>
            <person name="Duarte C.M."/>
            <person name="Schmutz J."/>
            <person name="Reusch T.B.H."/>
            <person name="Van de Peer Y."/>
        </authorList>
    </citation>
    <scope>NUCLEOTIDE SEQUENCE [LARGE SCALE GENOMIC DNA]</scope>
    <source>
        <strain evidence="4">cv. Finnish</strain>
    </source>
</reference>
<evidence type="ECO:0000256" key="2">
    <source>
        <dbReference type="PROSITE-ProRule" id="PRU00708"/>
    </source>
</evidence>
<dbReference type="PANTHER" id="PTHR47926:SF535">
    <property type="entry name" value="PENTACOTRIPEPTIDE-REPEAT REGION OF PRORP DOMAIN-CONTAINING PROTEIN"/>
    <property type="match status" value="1"/>
</dbReference>
<dbReference type="Proteomes" id="UP000036987">
    <property type="component" value="Unassembled WGS sequence"/>
</dbReference>
<dbReference type="Pfam" id="PF13812">
    <property type="entry name" value="PPR_3"/>
    <property type="match status" value="1"/>
</dbReference>
<dbReference type="AlphaFoldDB" id="A0A0K9PKT1"/>
<dbReference type="PANTHER" id="PTHR47926">
    <property type="entry name" value="PENTATRICOPEPTIDE REPEAT-CONTAINING PROTEIN"/>
    <property type="match status" value="1"/>
</dbReference>
<dbReference type="InterPro" id="IPR002885">
    <property type="entry name" value="PPR_rpt"/>
</dbReference>
<dbReference type="PROSITE" id="PS51375">
    <property type="entry name" value="PPR"/>
    <property type="match status" value="4"/>
</dbReference>
<dbReference type="GO" id="GO:0009451">
    <property type="term" value="P:RNA modification"/>
    <property type="evidence" value="ECO:0000318"/>
    <property type="project" value="GO_Central"/>
</dbReference>
<feature type="repeat" description="PPR" evidence="2">
    <location>
        <begin position="145"/>
        <end position="179"/>
    </location>
</feature>
<dbReference type="OrthoDB" id="185373at2759"/>
<feature type="repeat" description="PPR" evidence="2">
    <location>
        <begin position="207"/>
        <end position="242"/>
    </location>
</feature>
<dbReference type="Pfam" id="PF12854">
    <property type="entry name" value="PPR_1"/>
    <property type="match status" value="1"/>
</dbReference>
<sequence>MMRRTYLTAEVVSSVVQRQIESTYGNPAHAQGIHATIIKAGFQANTNLAIKLLILRLKCRCLHSARRLFDEMPSPTLSAYSYMISGYFRRGYVAETLDLVRKLRFSDETPYWFVMSMVLKLSTAMQPVIAKQVHAQILKSVLQFDEVLYTALIDSYAKIGKLEYAKRVFRQLGSGNCACSTALITGYMNCGSIEDAESIFEDTVDRDAVVFNAMIEGYSRKVDTGKKSFEIYKKMQRSDFRPSISTFASVIGACSILSELDLGRQIHCQLIKTDSEAFYHVKSGSALVDMYCKCGRTEDARRVFDEMPIKNVVTWTSMIDGYGKNGTSDEALKLFDKMSKSSPDTTKPNDVTVLAVLSACGHAGLVSEGMEIFDRMERVNGMKPRMEHYACVVDLLGRSGSLREAYNFIVDRIPEKPNSDVWAALLGACRLHGNVVMAGVAGKKLLEFSAEERRRPGGYVALSNTFAEAGKWGSVCDVRDMMKERSVSKEHGQSWVASDDR</sequence>
<dbReference type="GO" id="GO:0003723">
    <property type="term" value="F:RNA binding"/>
    <property type="evidence" value="ECO:0007669"/>
    <property type="project" value="InterPro"/>
</dbReference>
<comment type="caution">
    <text evidence="3">The sequence shown here is derived from an EMBL/GenBank/DDBJ whole genome shotgun (WGS) entry which is preliminary data.</text>
</comment>
<evidence type="ECO:0000313" key="4">
    <source>
        <dbReference type="Proteomes" id="UP000036987"/>
    </source>
</evidence>
<dbReference type="InterPro" id="IPR046960">
    <property type="entry name" value="PPR_At4g14850-like_plant"/>
</dbReference>
<keyword evidence="4" id="KW-1185">Reference proteome</keyword>
<dbReference type="Pfam" id="PF20431">
    <property type="entry name" value="E_motif"/>
    <property type="match status" value="1"/>
</dbReference>
<dbReference type="Pfam" id="PF01535">
    <property type="entry name" value="PPR"/>
    <property type="match status" value="3"/>
</dbReference>
<dbReference type="InterPro" id="IPR011990">
    <property type="entry name" value="TPR-like_helical_dom_sf"/>
</dbReference>
<dbReference type="Pfam" id="PF13041">
    <property type="entry name" value="PPR_2"/>
    <property type="match status" value="1"/>
</dbReference>
<dbReference type="OMA" id="MKPKMEH"/>
<name>A0A0K9PKT1_ZOSMR</name>
<feature type="repeat" description="PPR" evidence="2">
    <location>
        <begin position="311"/>
        <end position="341"/>
    </location>
</feature>
<dbReference type="FunFam" id="1.25.40.10:FF:001093">
    <property type="entry name" value="Pentatricopeptide repeat-containing protein At2g34400"/>
    <property type="match status" value="1"/>
</dbReference>
<protein>
    <submittedName>
        <fullName evidence="3">Putative Pentatricopeptide repeat-containing protein</fullName>
    </submittedName>
</protein>
<organism evidence="3 4">
    <name type="scientific">Zostera marina</name>
    <name type="common">Eelgrass</name>
    <dbReference type="NCBI Taxonomy" id="29655"/>
    <lineage>
        <taxon>Eukaryota</taxon>
        <taxon>Viridiplantae</taxon>
        <taxon>Streptophyta</taxon>
        <taxon>Embryophyta</taxon>
        <taxon>Tracheophyta</taxon>
        <taxon>Spermatophyta</taxon>
        <taxon>Magnoliopsida</taxon>
        <taxon>Liliopsida</taxon>
        <taxon>Zosteraceae</taxon>
        <taxon>Zostera</taxon>
    </lineage>
</organism>
<evidence type="ECO:0000313" key="3">
    <source>
        <dbReference type="EMBL" id="KMZ68852.1"/>
    </source>
</evidence>
<keyword evidence="1" id="KW-0677">Repeat</keyword>
<dbReference type="EMBL" id="LFYR01000811">
    <property type="protein sequence ID" value="KMZ68852.1"/>
    <property type="molecule type" value="Genomic_DNA"/>
</dbReference>